<feature type="domain" description="GmrSD restriction endonucleases N-terminal" evidence="2">
    <location>
        <begin position="66"/>
        <end position="213"/>
    </location>
</feature>
<evidence type="ECO:0000313" key="3">
    <source>
        <dbReference type="EMBL" id="TGO02708.1"/>
    </source>
</evidence>
<accession>A0A4E0QPS3</accession>
<protein>
    <recommendedName>
        <fullName evidence="2">GmrSD restriction endonucleases N-terminal domain-containing protein</fullName>
    </recommendedName>
</protein>
<dbReference type="Pfam" id="PF03235">
    <property type="entry name" value="GmrSD_N"/>
    <property type="match status" value="1"/>
</dbReference>
<dbReference type="EMBL" id="JSZA02000087">
    <property type="protein sequence ID" value="TGO02708.1"/>
    <property type="molecule type" value="Genomic_DNA"/>
</dbReference>
<evidence type="ECO:0000256" key="1">
    <source>
        <dbReference type="SAM" id="MobiDB-lite"/>
    </source>
</evidence>
<sequence>MNQEKINTSTENVKQDLAADGRPAGVEDDQEEMEAQEPFDPEKISIEPKVVPMDTLIRRLQQGSIRLAPAFQRKEIWDSERKSQLIESLMLKIPIPMFYVASDEKGHWDVVDGLQRLTTIKEFILGNEYMKTRDKKHQGQGFRLQSLEFWGEKYNDSTFKELPNFLINRILETEFRFTIINPRTPEEVKRNIFKRINTGGMPLTPQEIRHALYQGKSTELLSKLVETTAFKEATAETVNDSRMAARELILRFLAFSIRSYKNYPKSSNMDIFISDTMRLINIMPELPKRELNKIFKNSPAPPIRFNDIEILKQRFIKGMKRAYKLFQRHTFRKSFEKRRSPINKTLLEVWGNLLADLDDERFECLMSNKNNLSDEYHKLLGEQNFVNSISRNSLNHSEVQSRYDRLTKIVEKYSIGDK</sequence>
<comment type="caution">
    <text evidence="3">The sequence shown here is derived from an EMBL/GenBank/DDBJ whole genome shotgun (WGS) entry which is preliminary data.</text>
</comment>
<dbReference type="PANTHER" id="PTHR39639:SF1">
    <property type="entry name" value="DUF262 DOMAIN-CONTAINING PROTEIN"/>
    <property type="match status" value="1"/>
</dbReference>
<evidence type="ECO:0000259" key="2">
    <source>
        <dbReference type="Pfam" id="PF03235"/>
    </source>
</evidence>
<dbReference type="InterPro" id="IPR004919">
    <property type="entry name" value="GmrSD_N"/>
</dbReference>
<organism evidence="3 4">
    <name type="scientific">Candidatus Thiomargarita nelsonii</name>
    <dbReference type="NCBI Taxonomy" id="1003181"/>
    <lineage>
        <taxon>Bacteria</taxon>
        <taxon>Pseudomonadati</taxon>
        <taxon>Pseudomonadota</taxon>
        <taxon>Gammaproteobacteria</taxon>
        <taxon>Thiotrichales</taxon>
        <taxon>Thiotrichaceae</taxon>
        <taxon>Thiomargarita</taxon>
    </lineage>
</organism>
<evidence type="ECO:0000313" key="4">
    <source>
        <dbReference type="Proteomes" id="UP000030428"/>
    </source>
</evidence>
<feature type="compositionally biased region" description="Acidic residues" evidence="1">
    <location>
        <begin position="26"/>
        <end position="39"/>
    </location>
</feature>
<gene>
    <name evidence="3" type="ORF">PN36_20305</name>
</gene>
<proteinExistence type="predicted"/>
<keyword evidence="4" id="KW-1185">Reference proteome</keyword>
<feature type="region of interest" description="Disordered" evidence="1">
    <location>
        <begin position="1"/>
        <end position="40"/>
    </location>
</feature>
<feature type="compositionally biased region" description="Polar residues" evidence="1">
    <location>
        <begin position="1"/>
        <end position="12"/>
    </location>
</feature>
<name>A0A4E0QPS3_9GAMM</name>
<dbReference type="PANTHER" id="PTHR39639">
    <property type="entry name" value="CHROMOSOME 16, WHOLE GENOME SHOTGUN SEQUENCE"/>
    <property type="match status" value="1"/>
</dbReference>
<dbReference type="Proteomes" id="UP000030428">
    <property type="component" value="Unassembled WGS sequence"/>
</dbReference>
<reference evidence="3 4" key="1">
    <citation type="journal article" date="2016" name="Front. Microbiol.">
        <title>Single-Cell (Meta-)Genomics of a Dimorphic Candidatus Thiomargarita nelsonii Reveals Genomic Plasticity.</title>
        <authorList>
            <person name="Flood B.E."/>
            <person name="Fliss P."/>
            <person name="Jones D.S."/>
            <person name="Dick G.J."/>
            <person name="Jain S."/>
            <person name="Kaster A.K."/>
            <person name="Winkel M."/>
            <person name="Mussmann M."/>
            <person name="Bailey J."/>
        </authorList>
    </citation>
    <scope>NUCLEOTIDE SEQUENCE [LARGE SCALE GENOMIC DNA]</scope>
    <source>
        <strain evidence="3">Hydrate Ridge</strain>
    </source>
</reference>
<dbReference type="AlphaFoldDB" id="A0A4E0QPS3"/>